<name>A0AAJ1TFA7_9BACL</name>
<dbReference type="InterPro" id="IPR029052">
    <property type="entry name" value="Metallo-depent_PP-like"/>
</dbReference>
<organism evidence="2 3">
    <name type="scientific">Croceifilum oryzae</name>
    <dbReference type="NCBI Taxonomy" id="1553429"/>
    <lineage>
        <taxon>Bacteria</taxon>
        <taxon>Bacillati</taxon>
        <taxon>Bacillota</taxon>
        <taxon>Bacilli</taxon>
        <taxon>Bacillales</taxon>
        <taxon>Thermoactinomycetaceae</taxon>
        <taxon>Croceifilum</taxon>
    </lineage>
</organism>
<dbReference type="Pfam" id="PF00149">
    <property type="entry name" value="Metallophos"/>
    <property type="match status" value="1"/>
</dbReference>
<dbReference type="Proteomes" id="UP001238450">
    <property type="component" value="Unassembled WGS sequence"/>
</dbReference>
<dbReference type="Gene3D" id="3.60.21.10">
    <property type="match status" value="1"/>
</dbReference>
<feature type="domain" description="Calcineurin-like phosphoesterase" evidence="1">
    <location>
        <begin position="3"/>
        <end position="210"/>
    </location>
</feature>
<dbReference type="InterPro" id="IPR014578">
    <property type="entry name" value="Pesterase_CT488"/>
</dbReference>
<evidence type="ECO:0000313" key="2">
    <source>
        <dbReference type="EMBL" id="MDQ0417434.1"/>
    </source>
</evidence>
<dbReference type="EMBL" id="JAUSUV010000006">
    <property type="protein sequence ID" value="MDQ0417434.1"/>
    <property type="molecule type" value="Genomic_DNA"/>
</dbReference>
<dbReference type="RefSeq" id="WP_307252477.1">
    <property type="nucleotide sequence ID" value="NZ_JAUSUV010000006.1"/>
</dbReference>
<dbReference type="PIRSF" id="PIRSF033094">
    <property type="entry name" value="Pesterase_CT488"/>
    <property type="match status" value="1"/>
</dbReference>
<dbReference type="InterPro" id="IPR051158">
    <property type="entry name" value="Metallophosphoesterase_sf"/>
</dbReference>
<gene>
    <name evidence="2" type="ORF">J2Z48_001607</name>
</gene>
<dbReference type="SUPFAM" id="SSF56300">
    <property type="entry name" value="Metallo-dependent phosphatases"/>
    <property type="match status" value="1"/>
</dbReference>
<dbReference type="InterPro" id="IPR004843">
    <property type="entry name" value="Calcineurin-like_PHP"/>
</dbReference>
<dbReference type="PANTHER" id="PTHR31302">
    <property type="entry name" value="TRANSMEMBRANE PROTEIN WITH METALLOPHOSPHOESTERASE DOMAIN-RELATED"/>
    <property type="match status" value="1"/>
</dbReference>
<accession>A0AAJ1TFA7</accession>
<proteinExistence type="predicted"/>
<dbReference type="AlphaFoldDB" id="A0AAJ1TFA7"/>
<keyword evidence="3" id="KW-1185">Reference proteome</keyword>
<protein>
    <submittedName>
        <fullName evidence="2">Phosphohydrolase</fullName>
    </submittedName>
</protein>
<evidence type="ECO:0000313" key="3">
    <source>
        <dbReference type="Proteomes" id="UP001238450"/>
    </source>
</evidence>
<comment type="caution">
    <text evidence="2">The sequence shown here is derived from an EMBL/GenBank/DDBJ whole genome shotgun (WGS) entry which is preliminary data.</text>
</comment>
<sequence>MAIFSIADLHLSFQRPVDLYEIDPERDIRKPMELFGWDQHYHRIRDLWMERVREEDTVLIPGDISWALRLEEALYDFRWIDQLPGNKVFSPGNHEYYVHSKKKIREALPERMTWLDADFTVVENKVVAATRGWMLPGDYGYHESEDRKIYERQAGRLKMALEAARKEHSDLPIIVMLHYPPLTQTGKESKFFDLLKEYGVSLCVYGHLHGKEAHEDAIQGNVEGIELRLVACDAIQFGPVLIWNDEQKKAEAY</sequence>
<evidence type="ECO:0000259" key="1">
    <source>
        <dbReference type="Pfam" id="PF00149"/>
    </source>
</evidence>
<reference evidence="2 3" key="1">
    <citation type="submission" date="2023-07" db="EMBL/GenBank/DDBJ databases">
        <title>Genomic Encyclopedia of Type Strains, Phase IV (KMG-IV): sequencing the most valuable type-strain genomes for metagenomic binning, comparative biology and taxonomic classification.</title>
        <authorList>
            <person name="Goeker M."/>
        </authorList>
    </citation>
    <scope>NUCLEOTIDE SEQUENCE [LARGE SCALE GENOMIC DNA]</scope>
    <source>
        <strain evidence="2 3">DSM 46876</strain>
    </source>
</reference>
<dbReference type="GO" id="GO:0016787">
    <property type="term" value="F:hydrolase activity"/>
    <property type="evidence" value="ECO:0007669"/>
    <property type="project" value="InterPro"/>
</dbReference>
<dbReference type="PANTHER" id="PTHR31302:SF22">
    <property type="entry name" value="PHOSPHOESTERASE"/>
    <property type="match status" value="1"/>
</dbReference>